<dbReference type="GO" id="GO:0005829">
    <property type="term" value="C:cytosol"/>
    <property type="evidence" value="ECO:0007669"/>
    <property type="project" value="TreeGrafter"/>
</dbReference>
<dbReference type="GO" id="GO:0043001">
    <property type="term" value="P:Golgi to plasma membrane protein transport"/>
    <property type="evidence" value="ECO:0007669"/>
    <property type="project" value="TreeGrafter"/>
</dbReference>
<sequence length="336" mass="38428">MDNDLMTYLPELQEALQDVYSEMGYTEMWGVDLAKGDKKEPRRSNNFETSALRAFLIERTCISINDALFWRKRGKPYPFPFREMPELSSFAHITQWKGHYIVWIKVDEEALKRHGLLFECLRYSGSISNMVIGLLESLMVVLLQNSSLPDLKASFIIDCSPSRSHPLRSGKRDSVIFKIRAALKAIQTDFQLYYPGILSQVYIINPFRAEFYDLKLPEGILRKIIILQERRELAMYLGDSIPVEYGGSGKPLHETDYLSTQKYVNHDFPRYTGGATTLSPNNTPHTGAEPKSNTPEPKDIQTHFSYSKVIGFPSMMLDPKDLDDWPELCPGKGAQE</sequence>
<feature type="region of interest" description="Disordered" evidence="2">
    <location>
        <begin position="273"/>
        <end position="299"/>
    </location>
</feature>
<dbReference type="OrthoDB" id="10577251at2759"/>
<dbReference type="SUPFAM" id="SSF52087">
    <property type="entry name" value="CRAL/TRIO domain"/>
    <property type="match status" value="1"/>
</dbReference>
<name>F2S1Z5_TRIT1</name>
<keyword evidence="1" id="KW-0256">Endoplasmic reticulum</keyword>
<comment type="function">
    <text evidence="1">Non-classical phosphatidylinositol (PtdIns) transfer protein (PITP), which exhibits PtdIns-binding/transfer activity in the absence of detectable PtdCho-binding/transfer activity. Regulates PtdIns(4,5)P2 homeostasis at the plasma membrane.</text>
</comment>
<dbReference type="PANTHER" id="PTHR47669">
    <property type="entry name" value="PHOSPHATIDYLINOSITOL TRANSFER PROTEIN SFH5"/>
    <property type="match status" value="1"/>
</dbReference>
<keyword evidence="1" id="KW-0492">Microsome</keyword>
<dbReference type="Proteomes" id="UP000009172">
    <property type="component" value="Unassembled WGS sequence"/>
</dbReference>
<dbReference type="PANTHER" id="PTHR47669:SF1">
    <property type="entry name" value="PHOSPHATIDYLINOSITOL TRANSFER PROTEIN SFH5"/>
    <property type="match status" value="1"/>
</dbReference>
<feature type="compositionally biased region" description="Polar residues" evidence="2">
    <location>
        <begin position="274"/>
        <end position="295"/>
    </location>
</feature>
<dbReference type="EMBL" id="GG698503">
    <property type="protein sequence ID" value="EGD97594.1"/>
    <property type="molecule type" value="Genomic_DNA"/>
</dbReference>
<dbReference type="InterPro" id="IPR042938">
    <property type="entry name" value="Sfh5"/>
</dbReference>
<proteinExistence type="inferred from homology"/>
<protein>
    <recommendedName>
        <fullName evidence="1">Phosphatidylinositol transfer protein SFH5</fullName>
        <shortName evidence="1">PITP SFH5</shortName>
    </recommendedName>
</protein>
<gene>
    <name evidence="3" type="ORF">TESG_04999</name>
</gene>
<comment type="subcellular location">
    <subcellularLocation>
        <location evidence="1">Cytoplasm</location>
    </subcellularLocation>
    <subcellularLocation>
        <location evidence="1">Endoplasmic reticulum membrane</location>
        <topology evidence="1">Peripheral membrane protein</topology>
    </subcellularLocation>
    <subcellularLocation>
        <location evidence="1">Microsome membrane</location>
        <topology evidence="1">Peripheral membrane protein</topology>
    </subcellularLocation>
</comment>
<keyword evidence="1" id="KW-0472">Membrane</keyword>
<dbReference type="HOGENOM" id="CLU_071385_0_0_1"/>
<dbReference type="GO" id="GO:0005789">
    <property type="term" value="C:endoplasmic reticulum membrane"/>
    <property type="evidence" value="ECO:0007669"/>
    <property type="project" value="UniProtKB-SubCell"/>
</dbReference>
<accession>F2S1Z5</accession>
<dbReference type="GO" id="GO:0008526">
    <property type="term" value="F:phosphatidylinositol transfer activity"/>
    <property type="evidence" value="ECO:0007669"/>
    <property type="project" value="UniProtKB-UniRule"/>
</dbReference>
<dbReference type="GO" id="GO:0017157">
    <property type="term" value="P:regulation of exocytosis"/>
    <property type="evidence" value="ECO:0007669"/>
    <property type="project" value="TreeGrafter"/>
</dbReference>
<dbReference type="GO" id="GO:0032541">
    <property type="term" value="C:cortical endoplasmic reticulum"/>
    <property type="evidence" value="ECO:0007669"/>
    <property type="project" value="TreeGrafter"/>
</dbReference>
<keyword evidence="1" id="KW-0963">Cytoplasm</keyword>
<dbReference type="GO" id="GO:0005886">
    <property type="term" value="C:plasma membrane"/>
    <property type="evidence" value="ECO:0007669"/>
    <property type="project" value="TreeGrafter"/>
</dbReference>
<comment type="similarity">
    <text evidence="1">Belongs to the SFH5 family.</text>
</comment>
<keyword evidence="4" id="KW-1185">Reference proteome</keyword>
<dbReference type="InterPro" id="IPR036865">
    <property type="entry name" value="CRAL-TRIO_dom_sf"/>
</dbReference>
<evidence type="ECO:0000313" key="4">
    <source>
        <dbReference type="Proteomes" id="UP000009172"/>
    </source>
</evidence>
<evidence type="ECO:0000256" key="1">
    <source>
        <dbReference type="RuleBase" id="RU367059"/>
    </source>
</evidence>
<evidence type="ECO:0000256" key="2">
    <source>
        <dbReference type="SAM" id="MobiDB-lite"/>
    </source>
</evidence>
<organism evidence="3 4">
    <name type="scientific">Trichophyton tonsurans (strain CBS 112818)</name>
    <name type="common">Scalp ringworm fungus</name>
    <dbReference type="NCBI Taxonomy" id="647933"/>
    <lineage>
        <taxon>Eukaryota</taxon>
        <taxon>Fungi</taxon>
        <taxon>Dikarya</taxon>
        <taxon>Ascomycota</taxon>
        <taxon>Pezizomycotina</taxon>
        <taxon>Eurotiomycetes</taxon>
        <taxon>Eurotiomycetidae</taxon>
        <taxon>Onygenales</taxon>
        <taxon>Arthrodermataceae</taxon>
        <taxon>Trichophyton</taxon>
    </lineage>
</organism>
<evidence type="ECO:0000313" key="3">
    <source>
        <dbReference type="EMBL" id="EGD97594.1"/>
    </source>
</evidence>
<keyword evidence="1" id="KW-0813">Transport</keyword>
<reference evidence="4" key="1">
    <citation type="journal article" date="2012" name="MBio">
        <title>Comparative genome analysis of Trichophyton rubrum and related dermatophytes reveals candidate genes involved in infection.</title>
        <authorList>
            <person name="Martinez D.A."/>
            <person name="Oliver B.G."/>
            <person name="Graeser Y."/>
            <person name="Goldberg J.M."/>
            <person name="Li W."/>
            <person name="Martinez-Rossi N.M."/>
            <person name="Monod M."/>
            <person name="Shelest E."/>
            <person name="Barton R.C."/>
            <person name="Birch E."/>
            <person name="Brakhage A.A."/>
            <person name="Chen Z."/>
            <person name="Gurr S.J."/>
            <person name="Heiman D."/>
            <person name="Heitman J."/>
            <person name="Kosti I."/>
            <person name="Rossi A."/>
            <person name="Saif S."/>
            <person name="Samalova M."/>
            <person name="Saunders C.W."/>
            <person name="Shea T."/>
            <person name="Summerbell R.C."/>
            <person name="Xu J."/>
            <person name="Young S."/>
            <person name="Zeng Q."/>
            <person name="Birren B.W."/>
            <person name="Cuomo C.A."/>
            <person name="White T.C."/>
        </authorList>
    </citation>
    <scope>NUCLEOTIDE SEQUENCE [LARGE SCALE GENOMIC DNA]</scope>
    <source>
        <strain evidence="4">CBS 112818</strain>
    </source>
</reference>
<dbReference type="Gene3D" id="3.40.525.10">
    <property type="entry name" value="CRAL-TRIO lipid binding domain"/>
    <property type="match status" value="1"/>
</dbReference>
<dbReference type="AlphaFoldDB" id="F2S1Z5"/>
<keyword evidence="1" id="KW-0445">Lipid transport</keyword>